<organism evidence="9 11">
    <name type="scientific">Ustilago bromivora</name>
    <dbReference type="NCBI Taxonomy" id="307758"/>
    <lineage>
        <taxon>Eukaryota</taxon>
        <taxon>Fungi</taxon>
        <taxon>Dikarya</taxon>
        <taxon>Basidiomycota</taxon>
        <taxon>Ustilaginomycotina</taxon>
        <taxon>Ustilaginomycetes</taxon>
        <taxon>Ustilaginales</taxon>
        <taxon>Ustilaginaceae</taxon>
        <taxon>Ustilago</taxon>
    </lineage>
</organism>
<evidence type="ECO:0000256" key="8">
    <source>
        <dbReference type="SAM" id="MobiDB-lite"/>
    </source>
</evidence>
<comment type="subcellular location">
    <subcellularLocation>
        <location evidence="7">Mitochondrion inner membrane</location>
        <topology evidence="7">Peripheral membrane protein</topology>
        <orientation evidence="7">Matrix side</orientation>
    </subcellularLocation>
</comment>
<dbReference type="PANTHER" id="PTHR12922">
    <property type="entry name" value="UBIQUINONE BIOSYNTHESIS PROTEIN"/>
    <property type="match status" value="1"/>
</dbReference>
<dbReference type="EMBL" id="ULHB01000153">
    <property type="protein sequence ID" value="SYW83706.1"/>
    <property type="molecule type" value="Genomic_DNA"/>
</dbReference>
<evidence type="ECO:0000256" key="2">
    <source>
        <dbReference type="ARBA" id="ARBA00022792"/>
    </source>
</evidence>
<gene>
    <name evidence="7" type="primary">COQ4</name>
    <name evidence="10" type="ORF">UBRO2_05262</name>
    <name evidence="9" type="ORF">UBRO_06463</name>
</gene>
<reference evidence="11" key="1">
    <citation type="submission" date="2016-04" db="EMBL/GenBank/DDBJ databases">
        <authorList>
            <person name="Guldener U."/>
            <person name="Guldener U."/>
        </authorList>
    </citation>
    <scope>NUCLEOTIDE SEQUENCE [LARGE SCALE GENOMIC DNA]</scope>
    <source>
        <strain evidence="11">UB2112</strain>
    </source>
</reference>
<feature type="region of interest" description="Disordered" evidence="8">
    <location>
        <begin position="334"/>
        <end position="383"/>
    </location>
</feature>
<comment type="pathway">
    <text evidence="7">Cofactor biosynthesis; ubiquinone biosynthesis.</text>
</comment>
<protein>
    <recommendedName>
        <fullName evidence="6">4-hydroxy-3-methoxy-5-polyprenylbenzoate decarboxylase</fullName>
    </recommendedName>
</protein>
<feature type="binding site" evidence="7">
    <location>
        <position position="198"/>
    </location>
    <ligand>
        <name>Zn(2+)</name>
        <dbReference type="ChEBI" id="CHEBI:29105"/>
    </ligand>
</feature>
<dbReference type="GO" id="GO:0031314">
    <property type="term" value="C:extrinsic component of mitochondrial inner membrane"/>
    <property type="evidence" value="ECO:0007669"/>
    <property type="project" value="UniProtKB-UniRule"/>
</dbReference>
<dbReference type="Pfam" id="PF05019">
    <property type="entry name" value="Coq4"/>
    <property type="match status" value="2"/>
</dbReference>
<name>A0A1K0H7I9_9BASI</name>
<evidence type="ECO:0000313" key="12">
    <source>
        <dbReference type="Proteomes" id="UP000658997"/>
    </source>
</evidence>
<keyword evidence="4 7" id="KW-0472">Membrane</keyword>
<comment type="catalytic activity">
    <reaction evidence="7">
        <text>a 4-hydroxy-3-methoxy-5-(all-trans-polyprenyl)benzoate + H(+) = a 2-methoxy-6-(all-trans-polyprenyl)phenol + CO2</text>
        <dbReference type="Rhea" id="RHEA:81179"/>
        <dbReference type="Rhea" id="RHEA-COMP:9551"/>
        <dbReference type="Rhea" id="RHEA-COMP:10931"/>
        <dbReference type="ChEBI" id="CHEBI:15378"/>
        <dbReference type="ChEBI" id="CHEBI:16526"/>
        <dbReference type="ChEBI" id="CHEBI:62731"/>
        <dbReference type="ChEBI" id="CHEBI:84443"/>
        <dbReference type="EC" id="4.1.1.130"/>
    </reaction>
</comment>
<dbReference type="InterPro" id="IPR027540">
    <property type="entry name" value="Coq4_euk"/>
</dbReference>
<dbReference type="Proteomes" id="UP000179920">
    <property type="component" value="Chromosome XI"/>
</dbReference>
<comment type="cofactor">
    <cofactor evidence="7">
        <name>Zn(2+)</name>
        <dbReference type="ChEBI" id="CHEBI:29105"/>
    </cofactor>
</comment>
<evidence type="ECO:0000256" key="6">
    <source>
        <dbReference type="ARBA" id="ARBA00081568"/>
    </source>
</evidence>
<feature type="binding site" evidence="7">
    <location>
        <position position="214"/>
    </location>
    <ligand>
        <name>Zn(2+)</name>
        <dbReference type="ChEBI" id="CHEBI:29105"/>
    </ligand>
</feature>
<dbReference type="HAMAP" id="MF_03111">
    <property type="entry name" value="Coq4"/>
    <property type="match status" value="1"/>
</dbReference>
<dbReference type="GO" id="GO:0008270">
    <property type="term" value="F:zinc ion binding"/>
    <property type="evidence" value="ECO:0007669"/>
    <property type="project" value="UniProtKB-UniRule"/>
</dbReference>
<reference evidence="10" key="3">
    <citation type="submission" date="2018-08" db="EMBL/GenBank/DDBJ databases">
        <authorList>
            <person name="Guldener U."/>
        </authorList>
    </citation>
    <scope>NUCLEOTIDE SEQUENCE</scope>
    <source>
        <strain evidence="10">UB2</strain>
    </source>
</reference>
<dbReference type="GO" id="GO:0120539">
    <property type="term" value="F:4-hydroxy-3-methoxy-5-polyprenylbenzoate decarboxylase activity"/>
    <property type="evidence" value="ECO:0007669"/>
    <property type="project" value="UniProtKB-EC"/>
</dbReference>
<dbReference type="OrthoDB" id="4249at2759"/>
<evidence type="ECO:0000313" key="11">
    <source>
        <dbReference type="Proteomes" id="UP000179920"/>
    </source>
</evidence>
<keyword evidence="1 7" id="KW-0831">Ubiquinone biosynthesis</keyword>
<dbReference type="Proteomes" id="UP000658997">
    <property type="component" value="Unassembled WGS sequence"/>
</dbReference>
<keyword evidence="2 7" id="KW-0999">Mitochondrion inner membrane</keyword>
<proteinExistence type="inferred from homology"/>
<evidence type="ECO:0000313" key="10">
    <source>
        <dbReference type="EMBL" id="SYW83706.1"/>
    </source>
</evidence>
<feature type="compositionally biased region" description="Low complexity" evidence="8">
    <location>
        <begin position="361"/>
        <end position="383"/>
    </location>
</feature>
<evidence type="ECO:0000256" key="5">
    <source>
        <dbReference type="ARBA" id="ARBA00023239"/>
    </source>
</evidence>
<keyword evidence="3 7" id="KW-0496">Mitochondrion</keyword>
<sequence>MSSILLSSLIPAGSRSQGASTSMLRLPYRHVATSRLMATATSSCKTFGTFSPTASRRSDSDAKSAQSAQRIDEVEYLPTTFLGRALLTAGSALGLLNNPARGDLLSMLTQVSSGPSLAHLLELMRSTESGRRLLIERPSVNSETVDVDYLASLERGKFGREWIEWLKENGVGPDGRAEADYMSTSEHKYLIQRYRESHDFYHLLLRMPVTQLGETVVKYFEMAQMNMPVAGFAAAGGTLRIFGSNLSSLSKPSQLVSAALNSSASATSATAQGAPSSADLASLQTLVPWAWEVGKTSVPLISIEWERCWVRDIDDMRREFGITHPPIHVAKFSGRARNSGKRRGWPSKILQHQRNKELQRKQQQQEQEQTASHVAATSTSASS</sequence>
<comment type="similarity">
    <text evidence="7">Belongs to the COQ4 family.</text>
</comment>
<reference evidence="9" key="2">
    <citation type="submission" date="2016-04" db="EMBL/GenBank/DDBJ databases">
        <authorList>
            <person name="Evans L.H."/>
            <person name="Alamgir A."/>
            <person name="Owens N."/>
            <person name="Weber N.D."/>
            <person name="Virtaneva K."/>
            <person name="Barbian K."/>
            <person name="Babar A."/>
            <person name="Rosenke K."/>
        </authorList>
    </citation>
    <scope>NUCLEOTIDE SEQUENCE</scope>
    <source>
        <strain evidence="9">UB2112</strain>
    </source>
</reference>
<keyword evidence="9" id="KW-0830">Ubiquinone</keyword>
<evidence type="ECO:0000256" key="4">
    <source>
        <dbReference type="ARBA" id="ARBA00023136"/>
    </source>
</evidence>
<evidence type="ECO:0000256" key="7">
    <source>
        <dbReference type="HAMAP-Rule" id="MF_03111"/>
    </source>
</evidence>
<keyword evidence="12" id="KW-1185">Reference proteome</keyword>
<dbReference type="AlphaFoldDB" id="A0A1K0H7I9"/>
<dbReference type="InterPro" id="IPR007715">
    <property type="entry name" value="Coq4"/>
</dbReference>
<dbReference type="UniPathway" id="UPA00232"/>
<keyword evidence="5 7" id="KW-0456">Lyase</keyword>
<keyword evidence="7" id="KW-0479">Metal-binding</keyword>
<dbReference type="EMBL" id="LT558127">
    <property type="protein sequence ID" value="SAM83828.1"/>
    <property type="molecule type" value="Genomic_DNA"/>
</dbReference>
<evidence type="ECO:0000313" key="9">
    <source>
        <dbReference type="EMBL" id="SAM83828.1"/>
    </source>
</evidence>
<accession>A0A1K0H7I9</accession>
<feature type="binding site" evidence="7">
    <location>
        <position position="202"/>
    </location>
    <ligand>
        <name>Zn(2+)</name>
        <dbReference type="ChEBI" id="CHEBI:29105"/>
    </ligand>
</feature>
<feature type="binding site" evidence="7">
    <location>
        <position position="199"/>
    </location>
    <ligand>
        <name>Zn(2+)</name>
        <dbReference type="ChEBI" id="CHEBI:29105"/>
    </ligand>
</feature>
<evidence type="ECO:0000256" key="1">
    <source>
        <dbReference type="ARBA" id="ARBA00022688"/>
    </source>
</evidence>
<dbReference type="PANTHER" id="PTHR12922:SF7">
    <property type="entry name" value="UBIQUINONE BIOSYNTHESIS PROTEIN COQ4 HOMOLOG, MITOCHONDRIAL"/>
    <property type="match status" value="1"/>
</dbReference>
<evidence type="ECO:0000256" key="3">
    <source>
        <dbReference type="ARBA" id="ARBA00023128"/>
    </source>
</evidence>
<comment type="subunit">
    <text evidence="7">Component of a multi-subunit COQ enzyme complex, composed of at least COQ3, COQ4, COQ5, COQ6, COQ7 and COQ9.</text>
</comment>
<keyword evidence="7" id="KW-0862">Zinc</keyword>
<comment type="function">
    <text evidence="7">Lyase that catalyzes the C1-decarboxylation of 4-hydroxy-3-methoxy-5-(all-trans-polyprenyl)benzoic acid into 2-methoxy-6-(all-trans-polyprenyl)phenol during ubiquinone biosynthesis.</text>
</comment>